<evidence type="ECO:0000313" key="1">
    <source>
        <dbReference type="EMBL" id="KAF2745793.1"/>
    </source>
</evidence>
<accession>A0A6A6V6W8</accession>
<dbReference type="AlphaFoldDB" id="A0A6A6V6W8"/>
<dbReference type="Proteomes" id="UP000799440">
    <property type="component" value="Unassembled WGS sequence"/>
</dbReference>
<keyword evidence="2" id="KW-1185">Reference proteome</keyword>
<gene>
    <name evidence="1" type="ORF">M011DRAFT_121018</name>
</gene>
<dbReference type="EMBL" id="MU006580">
    <property type="protein sequence ID" value="KAF2745793.1"/>
    <property type="molecule type" value="Genomic_DNA"/>
</dbReference>
<organism evidence="1 2">
    <name type="scientific">Sporormia fimetaria CBS 119925</name>
    <dbReference type="NCBI Taxonomy" id="1340428"/>
    <lineage>
        <taxon>Eukaryota</taxon>
        <taxon>Fungi</taxon>
        <taxon>Dikarya</taxon>
        <taxon>Ascomycota</taxon>
        <taxon>Pezizomycotina</taxon>
        <taxon>Dothideomycetes</taxon>
        <taxon>Pleosporomycetidae</taxon>
        <taxon>Pleosporales</taxon>
        <taxon>Sporormiaceae</taxon>
        <taxon>Sporormia</taxon>
    </lineage>
</organism>
<evidence type="ECO:0000313" key="2">
    <source>
        <dbReference type="Proteomes" id="UP000799440"/>
    </source>
</evidence>
<dbReference type="PANTHER" id="PTHR24148">
    <property type="entry name" value="ANKYRIN REPEAT DOMAIN-CONTAINING PROTEIN 39 HOMOLOG-RELATED"/>
    <property type="match status" value="1"/>
</dbReference>
<proteinExistence type="predicted"/>
<protein>
    <recommendedName>
        <fullName evidence="3">Heterokaryon incompatibility domain-containing protein</fullName>
    </recommendedName>
</protein>
<name>A0A6A6V6W8_9PLEO</name>
<sequence length="463" mass="51051">MVQVSSDVFVFGCPGLQLEEASAVLTLYESRLWIVQEAALAKRNMCFCGTLVFDLVEVTRAALWLRLHLRTSALPKLYESTRLPAVLNAYVDHAHGWYHGPPEHVPPEQIEHTYNTLATISRVNEATNPIDKLYGVLGLINHATGTKGIDIFPDYEKPIAWAFRAAAWSSIMSTSKLSILLLVYNRETDLENARPTQDADDEFPSWTPRLQRAWDPQCDPVPVLTDYQASSSITSSARSLNPREAGPYLTVDGICVGKVRARSGPILEPPSDGGYDIEDTLRQIFGMVDQFVSLARKERPPTTGGLALRELACAVVSGLDHNREQATDEWIEHAYSSLRSLLLRPGVNIPGLNDVTAETGPEAVLASQFFLAMGSTCLNRCLFALDPPSELQGTMGSIASGPTFTREGDIVAILYGYDWPAILRPVDDGSWQFVGPCYVYGIMRGEAVPVLRGSDYERIFVLC</sequence>
<dbReference type="PANTHER" id="PTHR24148:SF64">
    <property type="entry name" value="HETEROKARYON INCOMPATIBILITY DOMAIN-CONTAINING PROTEIN"/>
    <property type="match status" value="1"/>
</dbReference>
<dbReference type="OrthoDB" id="5386682at2759"/>
<dbReference type="InterPro" id="IPR052895">
    <property type="entry name" value="HetReg/Transcr_Mod"/>
</dbReference>
<evidence type="ECO:0008006" key="3">
    <source>
        <dbReference type="Google" id="ProtNLM"/>
    </source>
</evidence>
<reference evidence="1" key="1">
    <citation type="journal article" date="2020" name="Stud. Mycol.">
        <title>101 Dothideomycetes genomes: a test case for predicting lifestyles and emergence of pathogens.</title>
        <authorList>
            <person name="Haridas S."/>
            <person name="Albert R."/>
            <person name="Binder M."/>
            <person name="Bloem J."/>
            <person name="Labutti K."/>
            <person name="Salamov A."/>
            <person name="Andreopoulos B."/>
            <person name="Baker S."/>
            <person name="Barry K."/>
            <person name="Bills G."/>
            <person name="Bluhm B."/>
            <person name="Cannon C."/>
            <person name="Castanera R."/>
            <person name="Culley D."/>
            <person name="Daum C."/>
            <person name="Ezra D."/>
            <person name="Gonzalez J."/>
            <person name="Henrissat B."/>
            <person name="Kuo A."/>
            <person name="Liang C."/>
            <person name="Lipzen A."/>
            <person name="Lutzoni F."/>
            <person name="Magnuson J."/>
            <person name="Mondo S."/>
            <person name="Nolan M."/>
            <person name="Ohm R."/>
            <person name="Pangilinan J."/>
            <person name="Park H.-J."/>
            <person name="Ramirez L."/>
            <person name="Alfaro M."/>
            <person name="Sun H."/>
            <person name="Tritt A."/>
            <person name="Yoshinaga Y."/>
            <person name="Zwiers L.-H."/>
            <person name="Turgeon B."/>
            <person name="Goodwin S."/>
            <person name="Spatafora J."/>
            <person name="Crous P."/>
            <person name="Grigoriev I."/>
        </authorList>
    </citation>
    <scope>NUCLEOTIDE SEQUENCE</scope>
    <source>
        <strain evidence="1">CBS 119925</strain>
    </source>
</reference>